<feature type="region of interest" description="Disordered" evidence="1">
    <location>
        <begin position="1"/>
        <end position="39"/>
    </location>
</feature>
<feature type="compositionally biased region" description="Basic and acidic residues" evidence="1">
    <location>
        <begin position="1"/>
        <end position="13"/>
    </location>
</feature>
<dbReference type="Proteomes" id="UP000299102">
    <property type="component" value="Unassembled WGS sequence"/>
</dbReference>
<comment type="caution">
    <text evidence="2">The sequence shown here is derived from an EMBL/GenBank/DDBJ whole genome shotgun (WGS) entry which is preliminary data.</text>
</comment>
<dbReference type="OrthoDB" id="10051111at2759"/>
<organism evidence="2 3">
    <name type="scientific">Eumeta variegata</name>
    <name type="common">Bagworm moth</name>
    <name type="synonym">Eumeta japonica</name>
    <dbReference type="NCBI Taxonomy" id="151549"/>
    <lineage>
        <taxon>Eukaryota</taxon>
        <taxon>Metazoa</taxon>
        <taxon>Ecdysozoa</taxon>
        <taxon>Arthropoda</taxon>
        <taxon>Hexapoda</taxon>
        <taxon>Insecta</taxon>
        <taxon>Pterygota</taxon>
        <taxon>Neoptera</taxon>
        <taxon>Endopterygota</taxon>
        <taxon>Lepidoptera</taxon>
        <taxon>Glossata</taxon>
        <taxon>Ditrysia</taxon>
        <taxon>Tineoidea</taxon>
        <taxon>Psychidae</taxon>
        <taxon>Oiketicinae</taxon>
        <taxon>Eumeta</taxon>
    </lineage>
</organism>
<evidence type="ECO:0000313" key="2">
    <source>
        <dbReference type="EMBL" id="GBP35506.1"/>
    </source>
</evidence>
<gene>
    <name evidence="2" type="ORF">EVAR_20016_1</name>
</gene>
<protein>
    <submittedName>
        <fullName evidence="2">Uncharacterized protein</fullName>
    </submittedName>
</protein>
<evidence type="ECO:0000256" key="1">
    <source>
        <dbReference type="SAM" id="MobiDB-lite"/>
    </source>
</evidence>
<sequence length="376" mass="41783">MLDIERGHLESKGDTGVLQLSGSREPDRRRRGSVKKRSRRSYRVSGVDGAVFGQREENHFSFRPELVRPGRAGSPRPGVATSVIRVSSAPIATTYHYQRVRLPTTVRVTFHFEEALFLYARASCRYIWCSGRPLRASTPPCEVRPGSEKKSKTGPVSKPSVGSGSGTAPEPKLKAGSKLRMTASSFHTKDERTHSISTQAKPVPHDSEAALNILREGAACLLDFHGVTGAARRVLRLKPVDVLYKPVVFRKDLCHLGCHFPLLEDPIRLFHSRKEVFGDFTRASLGASFLSLFQARYPDHFISIRQRRPIIICCRLVGEDGALGEFVCILVFRNPGIHSNSEKAHSPALRNDLKIVAPSFMSQRAIRLRAGQLLQS</sequence>
<evidence type="ECO:0000313" key="3">
    <source>
        <dbReference type="Proteomes" id="UP000299102"/>
    </source>
</evidence>
<dbReference type="AlphaFoldDB" id="A0A4C1VA01"/>
<accession>A0A4C1VA01</accession>
<name>A0A4C1VA01_EUMVA</name>
<feature type="compositionally biased region" description="Basic residues" evidence="1">
    <location>
        <begin position="29"/>
        <end position="39"/>
    </location>
</feature>
<proteinExistence type="predicted"/>
<feature type="region of interest" description="Disordered" evidence="1">
    <location>
        <begin position="137"/>
        <end position="178"/>
    </location>
</feature>
<dbReference type="EMBL" id="BGZK01000304">
    <property type="protein sequence ID" value="GBP35506.1"/>
    <property type="molecule type" value="Genomic_DNA"/>
</dbReference>
<reference evidence="2 3" key="1">
    <citation type="journal article" date="2019" name="Commun. Biol.">
        <title>The bagworm genome reveals a unique fibroin gene that provides high tensile strength.</title>
        <authorList>
            <person name="Kono N."/>
            <person name="Nakamura H."/>
            <person name="Ohtoshi R."/>
            <person name="Tomita M."/>
            <person name="Numata K."/>
            <person name="Arakawa K."/>
        </authorList>
    </citation>
    <scope>NUCLEOTIDE SEQUENCE [LARGE SCALE GENOMIC DNA]</scope>
</reference>
<keyword evidence="3" id="KW-1185">Reference proteome</keyword>